<keyword evidence="8" id="KW-1133">Transmembrane helix</keyword>
<dbReference type="InterPro" id="IPR003661">
    <property type="entry name" value="HisK_dim/P_dom"/>
</dbReference>
<dbReference type="Pfam" id="PF02518">
    <property type="entry name" value="HATPase_c"/>
    <property type="match status" value="1"/>
</dbReference>
<dbReference type="PANTHER" id="PTHR45453">
    <property type="entry name" value="PHOSPHATE REGULON SENSOR PROTEIN PHOR"/>
    <property type="match status" value="1"/>
</dbReference>
<dbReference type="Gene3D" id="1.10.287.130">
    <property type="match status" value="1"/>
</dbReference>
<feature type="domain" description="Histidine kinase" evidence="9">
    <location>
        <begin position="370"/>
        <end position="585"/>
    </location>
</feature>
<feature type="domain" description="PAC" evidence="10">
    <location>
        <begin position="296"/>
        <end position="352"/>
    </location>
</feature>
<gene>
    <name evidence="11" type="ORF">SAMN04487988_106166</name>
</gene>
<dbReference type="GO" id="GO:0004721">
    <property type="term" value="F:phosphoprotein phosphatase activity"/>
    <property type="evidence" value="ECO:0007669"/>
    <property type="project" value="TreeGrafter"/>
</dbReference>
<dbReference type="OrthoDB" id="1269247at2"/>
<accession>A0A1I2TR07</accession>
<feature type="transmembrane region" description="Helical" evidence="8">
    <location>
        <begin position="98"/>
        <end position="116"/>
    </location>
</feature>
<sequence length="585" mass="66805">MELEINFLSAVLIFTSLLVVGISTFLSIKLNEATRWIALTMFFASVWSLFYGLELASKTLEDMLFWIKLEYLGISFTPAVWIIFTLRYTGFRDWNSKWVILLTFCIPVITYLLVLTNDFHHLHYAKTWLEDSGPFPFLGIEIGPWYLIHTIYSYLAFAIGTLILWKRFQFSDPLFKTQTQLIIAAGLFPLFFNLMYQLEIIKPYEGIDLTPFAFLFTYLLLGFAILQYNLFSIKPIAHTKIMENITRGVIVFNSKNKIIEYNPASKKFCANPSKIKMGAHVSEIFEENQKILALLESFEKQTITTEYQKSGEIFNIKIESIPILDRKSILGGTILIFDDITQEMKINQQLREQADDLRQLNDLKDKFFSIISHDLKGPVFGVKELIGMTENGMISKEEFIEMLPEVSRNMEQVSILLENLLAWASSQIRGEYVEPQEFQVLPLLENQKKLLGRIAEENKIKIEIDSAEDLRIIADRNMMDLVIRNLVSNAVKFSDPGGIIKISANSGKDQTVRIEIRDFGAGISQENLIKLRDGISFTTRGLHNESGTGLGLILVRDYLKKNKGHLEVESEEGSGTAFTVVLPSA</sequence>
<keyword evidence="5 11" id="KW-0418">Kinase</keyword>
<evidence type="ECO:0000256" key="8">
    <source>
        <dbReference type="SAM" id="Phobius"/>
    </source>
</evidence>
<dbReference type="Proteomes" id="UP000199642">
    <property type="component" value="Unassembled WGS sequence"/>
</dbReference>
<dbReference type="SUPFAM" id="SSF55785">
    <property type="entry name" value="PYP-like sensor domain (PAS domain)"/>
    <property type="match status" value="1"/>
</dbReference>
<name>A0A1I2TR07_9BACT</name>
<dbReference type="EC" id="2.7.13.3" evidence="2"/>
<evidence type="ECO:0000256" key="1">
    <source>
        <dbReference type="ARBA" id="ARBA00000085"/>
    </source>
</evidence>
<evidence type="ECO:0000259" key="10">
    <source>
        <dbReference type="PROSITE" id="PS50113"/>
    </source>
</evidence>
<proteinExistence type="predicted"/>
<dbReference type="GO" id="GO:0016036">
    <property type="term" value="P:cellular response to phosphate starvation"/>
    <property type="evidence" value="ECO:0007669"/>
    <property type="project" value="TreeGrafter"/>
</dbReference>
<keyword evidence="3" id="KW-0597">Phosphoprotein</keyword>
<feature type="transmembrane region" description="Helical" evidence="8">
    <location>
        <begin position="65"/>
        <end position="86"/>
    </location>
</feature>
<dbReference type="InterPro" id="IPR050351">
    <property type="entry name" value="BphY/WalK/GraS-like"/>
</dbReference>
<reference evidence="12" key="1">
    <citation type="submission" date="2016-10" db="EMBL/GenBank/DDBJ databases">
        <authorList>
            <person name="Varghese N."/>
            <person name="Submissions S."/>
        </authorList>
    </citation>
    <scope>NUCLEOTIDE SEQUENCE [LARGE SCALE GENOMIC DNA]</scope>
    <source>
        <strain evidence="12">DSM 19315</strain>
    </source>
</reference>
<evidence type="ECO:0000256" key="5">
    <source>
        <dbReference type="ARBA" id="ARBA00022777"/>
    </source>
</evidence>
<keyword evidence="8" id="KW-0812">Transmembrane</keyword>
<feature type="transmembrane region" description="Helical" evidence="8">
    <location>
        <begin position="177"/>
        <end position="198"/>
    </location>
</feature>
<organism evidence="11 12">
    <name type="scientific">Algoriphagus hitonicola</name>
    <dbReference type="NCBI Taxonomy" id="435880"/>
    <lineage>
        <taxon>Bacteria</taxon>
        <taxon>Pseudomonadati</taxon>
        <taxon>Bacteroidota</taxon>
        <taxon>Cytophagia</taxon>
        <taxon>Cytophagales</taxon>
        <taxon>Cyclobacteriaceae</taxon>
        <taxon>Algoriphagus</taxon>
    </lineage>
</organism>
<dbReference type="SMART" id="SM00387">
    <property type="entry name" value="HATPase_c"/>
    <property type="match status" value="1"/>
</dbReference>
<dbReference type="AlphaFoldDB" id="A0A1I2TR07"/>
<feature type="transmembrane region" description="Helical" evidence="8">
    <location>
        <begin position="33"/>
        <end position="53"/>
    </location>
</feature>
<dbReference type="CDD" id="cd00082">
    <property type="entry name" value="HisKA"/>
    <property type="match status" value="1"/>
</dbReference>
<dbReference type="STRING" id="435880.SAMN04487988_106166"/>
<dbReference type="Pfam" id="PF16927">
    <property type="entry name" value="HisKA_7TM"/>
    <property type="match status" value="1"/>
</dbReference>
<evidence type="ECO:0000256" key="3">
    <source>
        <dbReference type="ARBA" id="ARBA00022553"/>
    </source>
</evidence>
<keyword evidence="6" id="KW-0902">Two-component regulatory system</keyword>
<feature type="transmembrane region" description="Helical" evidence="8">
    <location>
        <begin position="210"/>
        <end position="231"/>
    </location>
</feature>
<dbReference type="Gene3D" id="3.30.450.20">
    <property type="entry name" value="PAS domain"/>
    <property type="match status" value="1"/>
</dbReference>
<dbReference type="EMBL" id="FOPC01000006">
    <property type="protein sequence ID" value="SFG67330.1"/>
    <property type="molecule type" value="Genomic_DNA"/>
</dbReference>
<dbReference type="GO" id="GO:0000155">
    <property type="term" value="F:phosphorelay sensor kinase activity"/>
    <property type="evidence" value="ECO:0007669"/>
    <property type="project" value="InterPro"/>
</dbReference>
<dbReference type="PROSITE" id="PS50109">
    <property type="entry name" value="HIS_KIN"/>
    <property type="match status" value="1"/>
</dbReference>
<feature type="transmembrane region" description="Helical" evidence="8">
    <location>
        <begin position="145"/>
        <end position="165"/>
    </location>
</feature>
<dbReference type="InterPro" id="IPR036097">
    <property type="entry name" value="HisK_dim/P_sf"/>
</dbReference>
<dbReference type="Pfam" id="PF13426">
    <property type="entry name" value="PAS_9"/>
    <property type="match status" value="1"/>
</dbReference>
<evidence type="ECO:0000256" key="7">
    <source>
        <dbReference type="ARBA" id="ARBA00023136"/>
    </source>
</evidence>
<dbReference type="Gene3D" id="3.30.565.10">
    <property type="entry name" value="Histidine kinase-like ATPase, C-terminal domain"/>
    <property type="match status" value="1"/>
</dbReference>
<dbReference type="InterPro" id="IPR035965">
    <property type="entry name" value="PAS-like_dom_sf"/>
</dbReference>
<dbReference type="InterPro" id="IPR004358">
    <property type="entry name" value="Sig_transdc_His_kin-like_C"/>
</dbReference>
<evidence type="ECO:0000313" key="12">
    <source>
        <dbReference type="Proteomes" id="UP000199642"/>
    </source>
</evidence>
<evidence type="ECO:0000256" key="6">
    <source>
        <dbReference type="ARBA" id="ARBA00023012"/>
    </source>
</evidence>
<dbReference type="SUPFAM" id="SSF47384">
    <property type="entry name" value="Homodimeric domain of signal transducing histidine kinase"/>
    <property type="match status" value="1"/>
</dbReference>
<dbReference type="InterPro" id="IPR003594">
    <property type="entry name" value="HATPase_dom"/>
</dbReference>
<evidence type="ECO:0000259" key="9">
    <source>
        <dbReference type="PROSITE" id="PS50109"/>
    </source>
</evidence>
<dbReference type="InterPro" id="IPR005467">
    <property type="entry name" value="His_kinase_dom"/>
</dbReference>
<evidence type="ECO:0000256" key="4">
    <source>
        <dbReference type="ARBA" id="ARBA00022679"/>
    </source>
</evidence>
<dbReference type="InterPro" id="IPR000014">
    <property type="entry name" value="PAS"/>
</dbReference>
<dbReference type="InterPro" id="IPR036890">
    <property type="entry name" value="HATPase_C_sf"/>
</dbReference>
<feature type="transmembrane region" description="Helical" evidence="8">
    <location>
        <begin position="6"/>
        <end position="26"/>
    </location>
</feature>
<dbReference type="PANTHER" id="PTHR45453:SF1">
    <property type="entry name" value="PHOSPHATE REGULON SENSOR PROTEIN PHOR"/>
    <property type="match status" value="1"/>
</dbReference>
<evidence type="ECO:0000256" key="2">
    <source>
        <dbReference type="ARBA" id="ARBA00012438"/>
    </source>
</evidence>
<keyword evidence="4" id="KW-0808">Transferase</keyword>
<dbReference type="PROSITE" id="PS50113">
    <property type="entry name" value="PAC"/>
    <property type="match status" value="1"/>
</dbReference>
<dbReference type="GO" id="GO:0005886">
    <property type="term" value="C:plasma membrane"/>
    <property type="evidence" value="ECO:0007669"/>
    <property type="project" value="TreeGrafter"/>
</dbReference>
<comment type="catalytic activity">
    <reaction evidence="1">
        <text>ATP + protein L-histidine = ADP + protein N-phospho-L-histidine.</text>
        <dbReference type="EC" id="2.7.13.3"/>
    </reaction>
</comment>
<protein>
    <recommendedName>
        <fullName evidence="2">histidine kinase</fullName>
        <ecNumber evidence="2">2.7.13.3</ecNumber>
    </recommendedName>
</protein>
<dbReference type="InterPro" id="IPR000700">
    <property type="entry name" value="PAS-assoc_C"/>
</dbReference>
<dbReference type="SUPFAM" id="SSF55874">
    <property type="entry name" value="ATPase domain of HSP90 chaperone/DNA topoisomerase II/histidine kinase"/>
    <property type="match status" value="1"/>
</dbReference>
<dbReference type="PRINTS" id="PR00344">
    <property type="entry name" value="BCTRLSENSOR"/>
</dbReference>
<keyword evidence="12" id="KW-1185">Reference proteome</keyword>
<evidence type="ECO:0000313" key="11">
    <source>
        <dbReference type="EMBL" id="SFG67330.1"/>
    </source>
</evidence>
<dbReference type="RefSeq" id="WP_092791261.1">
    <property type="nucleotide sequence ID" value="NZ_FOPC01000006.1"/>
</dbReference>
<keyword evidence="7 8" id="KW-0472">Membrane</keyword>
<dbReference type="InterPro" id="IPR031621">
    <property type="entry name" value="HisKA_7TM"/>
</dbReference>